<keyword evidence="2" id="KW-1185">Reference proteome</keyword>
<name>A0A8S3YVX7_9EUPU</name>
<dbReference type="EMBL" id="CAJHNH020000687">
    <property type="protein sequence ID" value="CAG5119330.1"/>
    <property type="molecule type" value="Genomic_DNA"/>
</dbReference>
<reference evidence="1" key="1">
    <citation type="submission" date="2021-04" db="EMBL/GenBank/DDBJ databases">
        <authorList>
            <consortium name="Molecular Ecology Group"/>
        </authorList>
    </citation>
    <scope>NUCLEOTIDE SEQUENCE</scope>
</reference>
<organism evidence="1 2">
    <name type="scientific">Candidula unifasciata</name>
    <dbReference type="NCBI Taxonomy" id="100452"/>
    <lineage>
        <taxon>Eukaryota</taxon>
        <taxon>Metazoa</taxon>
        <taxon>Spiralia</taxon>
        <taxon>Lophotrochozoa</taxon>
        <taxon>Mollusca</taxon>
        <taxon>Gastropoda</taxon>
        <taxon>Heterobranchia</taxon>
        <taxon>Euthyneura</taxon>
        <taxon>Panpulmonata</taxon>
        <taxon>Eupulmonata</taxon>
        <taxon>Stylommatophora</taxon>
        <taxon>Helicina</taxon>
        <taxon>Helicoidea</taxon>
        <taxon>Geomitridae</taxon>
        <taxon>Candidula</taxon>
    </lineage>
</organism>
<dbReference type="AlphaFoldDB" id="A0A8S3YVX7"/>
<dbReference type="Proteomes" id="UP000678393">
    <property type="component" value="Unassembled WGS sequence"/>
</dbReference>
<sequence>MASGSGNRVQYGVFVGPLRCQDVHPNELARRVYRLMMGIGLSVEHIDKISLNTDKGYARVGLFEIDCENYVVERCGEFKYLTGICDLYQLTTKPQYFRVIRLQPYTDEFM</sequence>
<proteinExistence type="predicted"/>
<comment type="caution">
    <text evidence="1">The sequence shown here is derived from an EMBL/GenBank/DDBJ whole genome shotgun (WGS) entry which is preliminary data.</text>
</comment>
<evidence type="ECO:0000313" key="2">
    <source>
        <dbReference type="Proteomes" id="UP000678393"/>
    </source>
</evidence>
<protein>
    <submittedName>
        <fullName evidence="1">Uncharacterized protein</fullName>
    </submittedName>
</protein>
<accession>A0A8S3YVX7</accession>
<evidence type="ECO:0000313" key="1">
    <source>
        <dbReference type="EMBL" id="CAG5119330.1"/>
    </source>
</evidence>
<gene>
    <name evidence="1" type="ORF">CUNI_LOCUS4888</name>
</gene>
<feature type="non-terminal residue" evidence="1">
    <location>
        <position position="110"/>
    </location>
</feature>